<keyword evidence="4" id="KW-0813">Transport</keyword>
<keyword evidence="9" id="KW-0694">RNA-binding</keyword>
<evidence type="ECO:0000256" key="4">
    <source>
        <dbReference type="ARBA" id="ARBA00022448"/>
    </source>
</evidence>
<feature type="domain" description="Btz" evidence="14">
    <location>
        <begin position="87"/>
        <end position="169"/>
    </location>
</feature>
<name>A0AAV0HX54_9ROSI</name>
<evidence type="ECO:0000256" key="5">
    <source>
        <dbReference type="ARBA" id="ARBA00022490"/>
    </source>
</evidence>
<keyword evidence="10" id="KW-0866">Nonsense-mediated mRNA decay</keyword>
<feature type="compositionally biased region" description="Basic and acidic residues" evidence="13">
    <location>
        <begin position="256"/>
        <end position="267"/>
    </location>
</feature>
<feature type="region of interest" description="Disordered" evidence="13">
    <location>
        <begin position="630"/>
        <end position="691"/>
    </location>
</feature>
<keyword evidence="12" id="KW-0539">Nucleus</keyword>
<comment type="subcellular location">
    <subcellularLocation>
        <location evidence="2">Cytoplasm</location>
    </subcellularLocation>
    <subcellularLocation>
        <location evidence="1">Nucleus</location>
    </subcellularLocation>
</comment>
<evidence type="ECO:0000256" key="1">
    <source>
        <dbReference type="ARBA" id="ARBA00004123"/>
    </source>
</evidence>
<dbReference type="GO" id="GO:0000184">
    <property type="term" value="P:nuclear-transcribed mRNA catabolic process, nonsense-mediated decay"/>
    <property type="evidence" value="ECO:0007669"/>
    <property type="project" value="UniProtKB-KW"/>
</dbReference>
<feature type="region of interest" description="Disordered" evidence="13">
    <location>
        <begin position="1"/>
        <end position="139"/>
    </location>
</feature>
<proteinExistence type="inferred from homology"/>
<feature type="compositionally biased region" description="Basic and acidic residues" evidence="13">
    <location>
        <begin position="288"/>
        <end position="299"/>
    </location>
</feature>
<keyword evidence="8" id="KW-0810">Translation regulation</keyword>
<evidence type="ECO:0000256" key="11">
    <source>
        <dbReference type="ARBA" id="ARBA00023187"/>
    </source>
</evidence>
<evidence type="ECO:0000256" key="9">
    <source>
        <dbReference type="ARBA" id="ARBA00022884"/>
    </source>
</evidence>
<dbReference type="EMBL" id="CAMGYJ010000003">
    <property type="protein sequence ID" value="CAI0389860.1"/>
    <property type="molecule type" value="Genomic_DNA"/>
</dbReference>
<dbReference type="GO" id="GO:0051028">
    <property type="term" value="P:mRNA transport"/>
    <property type="evidence" value="ECO:0007669"/>
    <property type="project" value="UniProtKB-KW"/>
</dbReference>
<evidence type="ECO:0000256" key="8">
    <source>
        <dbReference type="ARBA" id="ARBA00022845"/>
    </source>
</evidence>
<sequence length="691" mass="74856">MVSERGRAEERAGEDGDGSDEEDLKWRCVRRRRESSDGDESVSSAGAAFGDDSVGLGGGAPPPEDEVSPYYFDEHDFGDGEDDEQGRGGGEEVAAEKRMSSQGEEDKEPKGKQVVAVPRRGAFYMHDDRTDRRGRGRQNYVAGRLIEPLDEGKWQHDKFEQIQASNDKKVMDHDSSRIVKGRGPVKYPLAIRYSRYPSEENKKAWKSQETRANSGRVLAEASSLQVGSPASKNEVSESHQNHAAEASSQQVGSSALKKEVSESHQDRAAAVGNPTIFTFNHAISALTKRNEQKRSKEGNSPKSVLSKNDQFMETAIASPPLRGLSDSTGRDQHPSKELIRENYLECVQLHGQGTGLPVSPQHTYQNPASNPNGGALMINNGVMPQTSFSSSIPPYFQGYSREYTLFGSPFRAVVPSASEIGTLFISAGLNTELIHPAASRQAAFLPLQPVMTWANSPQSLQWNGQGIPLSPSHHAYQYTASNQNGGALVINNLVIPQTPFGNSFQPQLQGYGQQLYSLSGSPDGLDNSEIAMAGRESGADGTCGRTYSGDDTHTIQNFTTTVNHFPVNQVRGQHLSELGEIGTANAPGYYAAEPSFGSSASGLARTQVWPTNAGSVGSAHPSCTYPTPTTGEYGRAYSTDPESSLSMTGNEDNVRPHEGSNPMDGSEMPNTTRGEGHKLQRYSNMNFNRSK</sequence>
<evidence type="ECO:0000256" key="6">
    <source>
        <dbReference type="ARBA" id="ARBA00022664"/>
    </source>
</evidence>
<dbReference type="GO" id="GO:0005737">
    <property type="term" value="C:cytoplasm"/>
    <property type="evidence" value="ECO:0007669"/>
    <property type="project" value="UniProtKB-SubCell"/>
</dbReference>
<keyword evidence="16" id="KW-1185">Reference proteome</keyword>
<evidence type="ECO:0000313" key="15">
    <source>
        <dbReference type="EMBL" id="CAI0389860.1"/>
    </source>
</evidence>
<keyword evidence="5" id="KW-0963">Cytoplasm</keyword>
<dbReference type="AlphaFoldDB" id="A0AAV0HX54"/>
<protein>
    <recommendedName>
        <fullName evidence="14">Btz domain-containing protein</fullName>
    </recommendedName>
</protein>
<feature type="compositionally biased region" description="Basic and acidic residues" evidence="13">
    <location>
        <begin position="199"/>
        <end position="209"/>
    </location>
</feature>
<feature type="compositionally biased region" description="Polar residues" evidence="13">
    <location>
        <begin position="681"/>
        <end position="691"/>
    </location>
</feature>
<feature type="region of interest" description="Disordered" evidence="13">
    <location>
        <begin position="199"/>
        <end position="273"/>
    </location>
</feature>
<dbReference type="Pfam" id="PF09405">
    <property type="entry name" value="Btz"/>
    <property type="match status" value="1"/>
</dbReference>
<dbReference type="GO" id="GO:0006397">
    <property type="term" value="P:mRNA processing"/>
    <property type="evidence" value="ECO:0007669"/>
    <property type="project" value="UniProtKB-KW"/>
</dbReference>
<evidence type="ECO:0000256" key="3">
    <source>
        <dbReference type="ARBA" id="ARBA00009548"/>
    </source>
</evidence>
<dbReference type="PANTHER" id="PTHR46837:SF10">
    <property type="entry name" value="OS05G0534600 PROTEIN"/>
    <property type="match status" value="1"/>
</dbReference>
<evidence type="ECO:0000259" key="14">
    <source>
        <dbReference type="Pfam" id="PF09405"/>
    </source>
</evidence>
<dbReference type="InterPro" id="IPR044796">
    <property type="entry name" value="MLN51_plant"/>
</dbReference>
<feature type="compositionally biased region" description="Polar residues" evidence="13">
    <location>
        <begin position="640"/>
        <end position="651"/>
    </location>
</feature>
<comment type="caution">
    <text evidence="15">The sequence shown here is derived from an EMBL/GenBank/DDBJ whole genome shotgun (WGS) entry which is preliminary data.</text>
</comment>
<evidence type="ECO:0000256" key="2">
    <source>
        <dbReference type="ARBA" id="ARBA00004496"/>
    </source>
</evidence>
<feature type="compositionally biased region" description="Polar residues" evidence="13">
    <location>
        <begin position="222"/>
        <end position="233"/>
    </location>
</feature>
<accession>A0AAV0HX54</accession>
<evidence type="ECO:0000313" key="16">
    <source>
        <dbReference type="Proteomes" id="UP001154282"/>
    </source>
</evidence>
<feature type="compositionally biased region" description="Basic and acidic residues" evidence="13">
    <location>
        <begin position="1"/>
        <end position="14"/>
    </location>
</feature>
<organism evidence="15 16">
    <name type="scientific">Linum tenue</name>
    <dbReference type="NCBI Taxonomy" id="586396"/>
    <lineage>
        <taxon>Eukaryota</taxon>
        <taxon>Viridiplantae</taxon>
        <taxon>Streptophyta</taxon>
        <taxon>Embryophyta</taxon>
        <taxon>Tracheophyta</taxon>
        <taxon>Spermatophyta</taxon>
        <taxon>Magnoliopsida</taxon>
        <taxon>eudicotyledons</taxon>
        <taxon>Gunneridae</taxon>
        <taxon>Pentapetalae</taxon>
        <taxon>rosids</taxon>
        <taxon>fabids</taxon>
        <taxon>Malpighiales</taxon>
        <taxon>Linaceae</taxon>
        <taxon>Linum</taxon>
    </lineage>
</organism>
<comment type="similarity">
    <text evidence="3">Belongs to the CASC3 family.</text>
</comment>
<reference evidence="15" key="1">
    <citation type="submission" date="2022-08" db="EMBL/GenBank/DDBJ databases">
        <authorList>
            <person name="Gutierrez-Valencia J."/>
        </authorList>
    </citation>
    <scope>NUCLEOTIDE SEQUENCE</scope>
</reference>
<evidence type="ECO:0000256" key="12">
    <source>
        <dbReference type="ARBA" id="ARBA00023242"/>
    </source>
</evidence>
<keyword evidence="7" id="KW-0509">mRNA transport</keyword>
<evidence type="ECO:0000256" key="10">
    <source>
        <dbReference type="ARBA" id="ARBA00023161"/>
    </source>
</evidence>
<dbReference type="InterPro" id="IPR018545">
    <property type="entry name" value="Btz_dom"/>
</dbReference>
<gene>
    <name evidence="15" type="ORF">LITE_LOCUS6485</name>
</gene>
<dbReference type="Proteomes" id="UP001154282">
    <property type="component" value="Unassembled WGS sequence"/>
</dbReference>
<dbReference type="PANTHER" id="PTHR46837">
    <property type="entry name" value="PROTEIN MLN51 HOMOLOG"/>
    <property type="match status" value="1"/>
</dbReference>
<keyword evidence="11" id="KW-0508">mRNA splicing</keyword>
<dbReference type="GO" id="GO:0008380">
    <property type="term" value="P:RNA splicing"/>
    <property type="evidence" value="ECO:0007669"/>
    <property type="project" value="UniProtKB-KW"/>
</dbReference>
<keyword evidence="6" id="KW-0507">mRNA processing</keyword>
<dbReference type="GO" id="GO:0035145">
    <property type="term" value="C:exon-exon junction complex"/>
    <property type="evidence" value="ECO:0007669"/>
    <property type="project" value="InterPro"/>
</dbReference>
<feature type="region of interest" description="Disordered" evidence="13">
    <location>
        <begin position="287"/>
        <end position="308"/>
    </location>
</feature>
<dbReference type="GO" id="GO:0006417">
    <property type="term" value="P:regulation of translation"/>
    <property type="evidence" value="ECO:0007669"/>
    <property type="project" value="UniProtKB-KW"/>
</dbReference>
<evidence type="ECO:0000256" key="13">
    <source>
        <dbReference type="SAM" id="MobiDB-lite"/>
    </source>
</evidence>
<dbReference type="GO" id="GO:0003729">
    <property type="term" value="F:mRNA binding"/>
    <property type="evidence" value="ECO:0007669"/>
    <property type="project" value="InterPro"/>
</dbReference>
<evidence type="ECO:0000256" key="7">
    <source>
        <dbReference type="ARBA" id="ARBA00022816"/>
    </source>
</evidence>
<feature type="compositionally biased region" description="Basic and acidic residues" evidence="13">
    <location>
        <begin position="85"/>
        <end position="99"/>
    </location>
</feature>